<keyword evidence="5" id="KW-0472">Membrane</keyword>
<dbReference type="Pfam" id="PF04234">
    <property type="entry name" value="CopC"/>
    <property type="match status" value="1"/>
</dbReference>
<evidence type="ECO:0000256" key="3">
    <source>
        <dbReference type="ARBA" id="ARBA00022729"/>
    </source>
</evidence>
<sequence length="180" mass="19732">MEKINAILTTALLFFVLTVPTFAHTALDTSDPAADSIVETEKTTYRITFTGGIERTSTFSIVDESGMEMPLETTVEEQAIQGELEQPLSNGEYTLKWQIVASDGHLQEGEIPFTVALPETTQELEETDKPEDTDVTETIPAEEPQVENEEVEYSSTPLLIAIGVAVVVIAGLLIFALRKK</sequence>
<evidence type="ECO:0000259" key="7">
    <source>
        <dbReference type="Pfam" id="PF04234"/>
    </source>
</evidence>
<keyword evidence="5" id="KW-0812">Transmembrane</keyword>
<dbReference type="PANTHER" id="PTHR34820">
    <property type="entry name" value="INNER MEMBRANE PROTEIN YEBZ"/>
    <property type="match status" value="1"/>
</dbReference>
<protein>
    <submittedName>
        <fullName evidence="8">Copper resistance protein CopC</fullName>
    </submittedName>
</protein>
<dbReference type="InterPro" id="IPR032694">
    <property type="entry name" value="CopC/D"/>
</dbReference>
<name>A0A7S8CED6_9BACI</name>
<dbReference type="InterPro" id="IPR014756">
    <property type="entry name" value="Ig_E-set"/>
</dbReference>
<dbReference type="GO" id="GO:0005507">
    <property type="term" value="F:copper ion binding"/>
    <property type="evidence" value="ECO:0007669"/>
    <property type="project" value="InterPro"/>
</dbReference>
<dbReference type="PANTHER" id="PTHR34820:SF4">
    <property type="entry name" value="INNER MEMBRANE PROTEIN YEBZ"/>
    <property type="match status" value="1"/>
</dbReference>
<reference evidence="8 9" key="1">
    <citation type="submission" date="2019-07" db="EMBL/GenBank/DDBJ databases">
        <title>Genome sequence of 2 isolates from Red Sea Mangroves.</title>
        <authorList>
            <person name="Sefrji F."/>
            <person name="Michoud G."/>
            <person name="Merlino G."/>
            <person name="Daffonchio D."/>
        </authorList>
    </citation>
    <scope>NUCLEOTIDE SEQUENCE [LARGE SCALE GENOMIC DNA]</scope>
    <source>
        <strain evidence="8 9">R1DC41</strain>
    </source>
</reference>
<dbReference type="KEGG" id="mcui:G8O30_05765"/>
<evidence type="ECO:0000313" key="9">
    <source>
        <dbReference type="Proteomes" id="UP000593626"/>
    </source>
</evidence>
<evidence type="ECO:0000256" key="5">
    <source>
        <dbReference type="SAM" id="Phobius"/>
    </source>
</evidence>
<feature type="chain" id="PRO_5038504837" evidence="6">
    <location>
        <begin position="26"/>
        <end position="180"/>
    </location>
</feature>
<dbReference type="GO" id="GO:0046688">
    <property type="term" value="P:response to copper ion"/>
    <property type="evidence" value="ECO:0007669"/>
    <property type="project" value="InterPro"/>
</dbReference>
<keyword evidence="5" id="KW-1133">Transmembrane helix</keyword>
<feature type="transmembrane region" description="Helical" evidence="5">
    <location>
        <begin position="158"/>
        <end position="177"/>
    </location>
</feature>
<feature type="signal peptide" evidence="6">
    <location>
        <begin position="1"/>
        <end position="25"/>
    </location>
</feature>
<dbReference type="Proteomes" id="UP000593626">
    <property type="component" value="Chromosome"/>
</dbReference>
<keyword evidence="3 6" id="KW-0732">Signal</keyword>
<dbReference type="AlphaFoldDB" id="A0A7S8CED6"/>
<evidence type="ECO:0000313" key="8">
    <source>
        <dbReference type="EMBL" id="QPC48371.1"/>
    </source>
</evidence>
<dbReference type="SUPFAM" id="SSF81296">
    <property type="entry name" value="E set domains"/>
    <property type="match status" value="1"/>
</dbReference>
<accession>A0A7S8CED6</accession>
<comment type="subcellular location">
    <subcellularLocation>
        <location evidence="1">Cell envelope</location>
    </subcellularLocation>
</comment>
<evidence type="ECO:0000256" key="1">
    <source>
        <dbReference type="ARBA" id="ARBA00004196"/>
    </source>
</evidence>
<dbReference type="InterPro" id="IPR007348">
    <property type="entry name" value="CopC_dom"/>
</dbReference>
<dbReference type="GO" id="GO:0042597">
    <property type="term" value="C:periplasmic space"/>
    <property type="evidence" value="ECO:0007669"/>
    <property type="project" value="InterPro"/>
</dbReference>
<keyword evidence="2" id="KW-0479">Metal-binding</keyword>
<feature type="domain" description="CopC" evidence="7">
    <location>
        <begin position="24"/>
        <end position="115"/>
    </location>
</feature>
<dbReference type="GO" id="GO:0005886">
    <property type="term" value="C:plasma membrane"/>
    <property type="evidence" value="ECO:0007669"/>
    <property type="project" value="TreeGrafter"/>
</dbReference>
<keyword evidence="9" id="KW-1185">Reference proteome</keyword>
<dbReference type="InterPro" id="IPR014755">
    <property type="entry name" value="Cu-Rt/internalin_Ig-like"/>
</dbReference>
<dbReference type="EMBL" id="CP049742">
    <property type="protein sequence ID" value="QPC48371.1"/>
    <property type="molecule type" value="Genomic_DNA"/>
</dbReference>
<dbReference type="Gene3D" id="2.60.40.1220">
    <property type="match status" value="1"/>
</dbReference>
<dbReference type="GO" id="GO:0030313">
    <property type="term" value="C:cell envelope"/>
    <property type="evidence" value="ECO:0007669"/>
    <property type="project" value="UniProtKB-SubCell"/>
</dbReference>
<dbReference type="GO" id="GO:0006825">
    <property type="term" value="P:copper ion transport"/>
    <property type="evidence" value="ECO:0007669"/>
    <property type="project" value="InterPro"/>
</dbReference>
<evidence type="ECO:0000256" key="2">
    <source>
        <dbReference type="ARBA" id="ARBA00022723"/>
    </source>
</evidence>
<gene>
    <name evidence="8" type="ORF">G8O30_05765</name>
</gene>
<organism evidence="8 9">
    <name type="scientific">Mangrovibacillus cuniculi</name>
    <dbReference type="NCBI Taxonomy" id="2593652"/>
    <lineage>
        <taxon>Bacteria</taxon>
        <taxon>Bacillati</taxon>
        <taxon>Bacillota</taxon>
        <taxon>Bacilli</taxon>
        <taxon>Bacillales</taxon>
        <taxon>Bacillaceae</taxon>
        <taxon>Mangrovibacillus</taxon>
    </lineage>
</organism>
<evidence type="ECO:0000256" key="6">
    <source>
        <dbReference type="SAM" id="SignalP"/>
    </source>
</evidence>
<evidence type="ECO:0000256" key="4">
    <source>
        <dbReference type="ARBA" id="ARBA00023008"/>
    </source>
</evidence>
<proteinExistence type="predicted"/>
<keyword evidence="4" id="KW-0186">Copper</keyword>